<dbReference type="SUPFAM" id="SSF56801">
    <property type="entry name" value="Acetyl-CoA synthetase-like"/>
    <property type="match status" value="1"/>
</dbReference>
<dbReference type="PANTHER" id="PTHR43157">
    <property type="entry name" value="PHOSPHATIDYLINOSITOL-GLYCAN BIOSYNTHESIS CLASS F PROTEIN-RELATED"/>
    <property type="match status" value="1"/>
</dbReference>
<protein>
    <recommendedName>
        <fullName evidence="4">AMP-dependent synthetase/ligase domain-containing protein</fullName>
    </recommendedName>
</protein>
<organism evidence="5 6">
    <name type="scientific">Cochliobolus sativus</name>
    <name type="common">Common root rot and spot blotch fungus</name>
    <name type="synonym">Bipolaris sorokiniana</name>
    <dbReference type="NCBI Taxonomy" id="45130"/>
    <lineage>
        <taxon>Eukaryota</taxon>
        <taxon>Fungi</taxon>
        <taxon>Dikarya</taxon>
        <taxon>Ascomycota</taxon>
        <taxon>Pezizomycotina</taxon>
        <taxon>Dothideomycetes</taxon>
        <taxon>Pleosporomycetidae</taxon>
        <taxon>Pleosporales</taxon>
        <taxon>Pleosporineae</taxon>
        <taxon>Pleosporaceae</taxon>
        <taxon>Bipolaris</taxon>
    </lineage>
</organism>
<evidence type="ECO:0000256" key="3">
    <source>
        <dbReference type="ARBA" id="ARBA00023002"/>
    </source>
</evidence>
<keyword evidence="1" id="KW-0596">Phosphopantetheine</keyword>
<evidence type="ECO:0000256" key="2">
    <source>
        <dbReference type="ARBA" id="ARBA00022553"/>
    </source>
</evidence>
<evidence type="ECO:0000313" key="5">
    <source>
        <dbReference type="EMBL" id="KAF5853715.1"/>
    </source>
</evidence>
<evidence type="ECO:0000313" key="6">
    <source>
        <dbReference type="Proteomes" id="UP000624244"/>
    </source>
</evidence>
<dbReference type="PANTHER" id="PTHR43157:SF31">
    <property type="entry name" value="PHOSPHATIDYLINOSITOL-GLYCAN BIOSYNTHESIS CLASS F PROTEIN"/>
    <property type="match status" value="1"/>
</dbReference>
<dbReference type="EMBL" id="WNKQ01000001">
    <property type="protein sequence ID" value="KAF5853715.1"/>
    <property type="molecule type" value="Genomic_DNA"/>
</dbReference>
<dbReference type="SUPFAM" id="SSF51735">
    <property type="entry name" value="NAD(P)-binding Rossmann-fold domains"/>
    <property type="match status" value="1"/>
</dbReference>
<dbReference type="Gene3D" id="3.40.50.720">
    <property type="entry name" value="NAD(P)-binding Rossmann-like Domain"/>
    <property type="match status" value="1"/>
</dbReference>
<dbReference type="InterPro" id="IPR020845">
    <property type="entry name" value="AMP-binding_CS"/>
</dbReference>
<name>A0A8H5ZSZ3_COCSA</name>
<dbReference type="PROSITE" id="PS00455">
    <property type="entry name" value="AMP_BINDING"/>
    <property type="match status" value="1"/>
</dbReference>
<dbReference type="InterPro" id="IPR002347">
    <property type="entry name" value="SDR_fam"/>
</dbReference>
<dbReference type="InterPro" id="IPR000873">
    <property type="entry name" value="AMP-dep_synth/lig_dom"/>
</dbReference>
<keyword evidence="3" id="KW-0560">Oxidoreductase</keyword>
<dbReference type="GO" id="GO:0016491">
    <property type="term" value="F:oxidoreductase activity"/>
    <property type="evidence" value="ECO:0007669"/>
    <property type="project" value="UniProtKB-KW"/>
</dbReference>
<gene>
    <name evidence="5" type="ORF">GGP41_006470</name>
</gene>
<proteinExistence type="predicted"/>
<keyword evidence="2" id="KW-0597">Phosphoprotein</keyword>
<feature type="domain" description="AMP-dependent synthetase/ligase" evidence="4">
    <location>
        <begin position="71"/>
        <end position="267"/>
    </location>
</feature>
<dbReference type="PRINTS" id="PR00081">
    <property type="entry name" value="GDHRDH"/>
</dbReference>
<dbReference type="Gene3D" id="3.40.50.12780">
    <property type="entry name" value="N-terminal domain of ligase-like"/>
    <property type="match status" value="1"/>
</dbReference>
<sequence>MKRFLLESRAKHGFNLSIFEHVERGLMRNPHGPAVVCLMEQSASIQNWVTTACSEASEENEGNRFLRHCATPNLPAIEEKSTTFTVTYTQLHRTALRVATGLLTVGVQPNTTMIMLIPNGAKYAILLWACILLRITCVNIDPGFLNISSFTTLKRTLQTTRPQLVVVPDTGSGKVIDTASSELGLPQPVRICLSDLALASTRWKSLVAVAAHANSQELPDNASLVSAARRHDPNRINSIMFTSGTSGIPKGCPQIAAAMSYALHSQEWHIDPDSGAAKYALMRAHNSRGITGFLYSHFFRTPPYPKGNFSGKITIVTGSNVGLGKEATRHYARMGASRLILAVRRVDKGREASDDIVRTTGHKNTEVWELDMSDYSSVKSFVNRAGAELERIDIFIANAGVVRSEYYEVNRHEEGIAVNLVATTLLIANMMPKMCDTATRFNTRPTFTITGSAAYDHTTFSQSSAPDGQILTALSDRETCKKYWSQQYPISKLIQLLTVRAIADHHPASEFPVTINIVNPGLCWSTLTCDVTGWGFWFFGLLVARSTEVASRTLVHAGSSGMETHGKYLNNCMIEEPSPLVTDAACKEERERIVAEILKEIKFIQPGVSRNSPICLSGNIRERGFIPSAHI</sequence>
<accession>A0A8H5ZSZ3</accession>
<dbReference type="Pfam" id="PF00501">
    <property type="entry name" value="AMP-binding"/>
    <property type="match status" value="1"/>
</dbReference>
<dbReference type="AlphaFoldDB" id="A0A8H5ZSZ3"/>
<dbReference type="Pfam" id="PF00106">
    <property type="entry name" value="adh_short"/>
    <property type="match status" value="1"/>
</dbReference>
<comment type="caution">
    <text evidence="5">The sequence shown here is derived from an EMBL/GenBank/DDBJ whole genome shotgun (WGS) entry which is preliminary data.</text>
</comment>
<dbReference type="InterPro" id="IPR036291">
    <property type="entry name" value="NAD(P)-bd_dom_sf"/>
</dbReference>
<dbReference type="Proteomes" id="UP000624244">
    <property type="component" value="Unassembled WGS sequence"/>
</dbReference>
<evidence type="ECO:0000256" key="1">
    <source>
        <dbReference type="ARBA" id="ARBA00022450"/>
    </source>
</evidence>
<reference evidence="5" key="1">
    <citation type="submission" date="2019-11" db="EMBL/GenBank/DDBJ databases">
        <title>Bipolaris sorokiniana Genome sequencing.</title>
        <authorList>
            <person name="Wang H."/>
        </authorList>
    </citation>
    <scope>NUCLEOTIDE SEQUENCE</scope>
</reference>
<dbReference type="InterPro" id="IPR042099">
    <property type="entry name" value="ANL_N_sf"/>
</dbReference>
<evidence type="ECO:0000259" key="4">
    <source>
        <dbReference type="Pfam" id="PF00501"/>
    </source>
</evidence>